<dbReference type="Gene3D" id="3.10.120.10">
    <property type="entry name" value="Cytochrome b5-like heme/steroid binding domain"/>
    <property type="match status" value="1"/>
</dbReference>
<accession>A0A177TW22</accession>
<comment type="similarity">
    <text evidence="4 5">Belongs to the cytochrome b5 family.</text>
</comment>
<keyword evidence="1 5" id="KW-0349">Heme</keyword>
<evidence type="ECO:0000256" key="3">
    <source>
        <dbReference type="ARBA" id="ARBA00023004"/>
    </source>
</evidence>
<dbReference type="SUPFAM" id="SSF55856">
    <property type="entry name" value="Cytochrome b5-like heme/steroid binding domain"/>
    <property type="match status" value="1"/>
</dbReference>
<keyword evidence="7" id="KW-1185">Reference proteome</keyword>
<evidence type="ECO:0000313" key="7">
    <source>
        <dbReference type="Proteomes" id="UP000077521"/>
    </source>
</evidence>
<organism evidence="6 7">
    <name type="scientific">Tilletia indica</name>
    <dbReference type="NCBI Taxonomy" id="43049"/>
    <lineage>
        <taxon>Eukaryota</taxon>
        <taxon>Fungi</taxon>
        <taxon>Dikarya</taxon>
        <taxon>Basidiomycota</taxon>
        <taxon>Ustilaginomycotina</taxon>
        <taxon>Exobasidiomycetes</taxon>
        <taxon>Tilletiales</taxon>
        <taxon>Tilletiaceae</taxon>
        <taxon>Tilletia</taxon>
    </lineage>
</organism>
<dbReference type="OrthoDB" id="260519at2759"/>
<dbReference type="AlphaFoldDB" id="A0A177TW22"/>
<dbReference type="InterPro" id="IPR036400">
    <property type="entry name" value="Cyt_B5-like_heme/steroid_sf"/>
</dbReference>
<dbReference type="InterPro" id="IPR050668">
    <property type="entry name" value="Cytochrome_b5"/>
</dbReference>
<reference evidence="6" key="2">
    <citation type="journal article" date="2019" name="IMA Fungus">
        <title>Genome sequencing and comparison of five Tilletia species to identify candidate genes for the detection of regulated species infecting wheat.</title>
        <authorList>
            <person name="Nguyen H.D.T."/>
            <person name="Sultana T."/>
            <person name="Kesanakurti P."/>
            <person name="Hambleton S."/>
        </authorList>
    </citation>
    <scope>NUCLEOTIDE SEQUENCE</scope>
    <source>
        <strain evidence="6">DAOMC 236416</strain>
    </source>
</reference>
<dbReference type="EMBL" id="LWDF02000079">
    <property type="protein sequence ID" value="KAE8258195.1"/>
    <property type="molecule type" value="Genomic_DNA"/>
</dbReference>
<dbReference type="Proteomes" id="UP000077521">
    <property type="component" value="Unassembled WGS sequence"/>
</dbReference>
<dbReference type="PANTHER" id="PTHR19359">
    <property type="entry name" value="CYTOCHROME B5"/>
    <property type="match status" value="1"/>
</dbReference>
<evidence type="ECO:0000313" key="6">
    <source>
        <dbReference type="EMBL" id="KAE8258195.1"/>
    </source>
</evidence>
<dbReference type="GO" id="GO:0005789">
    <property type="term" value="C:endoplasmic reticulum membrane"/>
    <property type="evidence" value="ECO:0007669"/>
    <property type="project" value="TreeGrafter"/>
</dbReference>
<name>A0A177TW22_9BASI</name>
<reference evidence="6" key="1">
    <citation type="submission" date="2016-04" db="EMBL/GenBank/DDBJ databases">
        <authorList>
            <person name="Nguyen H.D."/>
            <person name="Samba Siva P."/>
            <person name="Cullis J."/>
            <person name="Levesque C.A."/>
            <person name="Hambleton S."/>
        </authorList>
    </citation>
    <scope>NUCLEOTIDE SEQUENCE</scope>
    <source>
        <strain evidence="6">DAOMC 236416</strain>
    </source>
</reference>
<protein>
    <submittedName>
        <fullName evidence="6">Uncharacterized protein</fullName>
    </submittedName>
</protein>
<dbReference type="InterPro" id="IPR001199">
    <property type="entry name" value="Cyt_B5-like_heme/steroid-bd"/>
</dbReference>
<keyword evidence="3 5" id="KW-0408">Iron</keyword>
<dbReference type="PROSITE" id="PS00191">
    <property type="entry name" value="CYTOCHROME_B5_1"/>
    <property type="match status" value="1"/>
</dbReference>
<dbReference type="InterPro" id="IPR018506">
    <property type="entry name" value="Cyt_B5_heme-BS"/>
</dbReference>
<evidence type="ECO:0000256" key="4">
    <source>
        <dbReference type="ARBA" id="ARBA00038168"/>
    </source>
</evidence>
<keyword evidence="2 5" id="KW-0479">Metal-binding</keyword>
<dbReference type="PANTHER" id="PTHR19359:SF112">
    <property type="entry name" value="CYTOCHROME B5 HEME-BINDING DOMAIN-CONTAINING PROTEIN"/>
    <property type="match status" value="1"/>
</dbReference>
<dbReference type="PRINTS" id="PR00363">
    <property type="entry name" value="CYTOCHROMEB5"/>
</dbReference>
<dbReference type="Pfam" id="PF00173">
    <property type="entry name" value="Cyt-b5"/>
    <property type="match status" value="1"/>
</dbReference>
<comment type="caution">
    <text evidence="6">The sequence shown here is derived from an EMBL/GenBank/DDBJ whole genome shotgun (WGS) entry which is preliminary data.</text>
</comment>
<dbReference type="SMART" id="SM01117">
    <property type="entry name" value="Cyt-b5"/>
    <property type="match status" value="1"/>
</dbReference>
<dbReference type="GO" id="GO:0046872">
    <property type="term" value="F:metal ion binding"/>
    <property type="evidence" value="ECO:0007669"/>
    <property type="project" value="UniProtKB-UniRule"/>
</dbReference>
<sequence>MSKTFKSDEVKKHQSEESVWVVVDGGVYDVTEFLEDHPGGKKILVQNGGKDASEAFWTYHSEKVLKSVAAEYKIGELESGSKL</sequence>
<evidence type="ECO:0000256" key="2">
    <source>
        <dbReference type="ARBA" id="ARBA00022723"/>
    </source>
</evidence>
<dbReference type="FunFam" id="3.10.120.10:FF:000007">
    <property type="entry name" value="Sulfite oxidase, mitochondrial"/>
    <property type="match status" value="1"/>
</dbReference>
<evidence type="ECO:0000256" key="1">
    <source>
        <dbReference type="ARBA" id="ARBA00022617"/>
    </source>
</evidence>
<dbReference type="GO" id="GO:0020037">
    <property type="term" value="F:heme binding"/>
    <property type="evidence" value="ECO:0007669"/>
    <property type="project" value="UniProtKB-UniRule"/>
</dbReference>
<evidence type="ECO:0000256" key="5">
    <source>
        <dbReference type="RuleBase" id="RU362121"/>
    </source>
</evidence>
<dbReference type="PROSITE" id="PS50255">
    <property type="entry name" value="CYTOCHROME_B5_2"/>
    <property type="match status" value="1"/>
</dbReference>
<proteinExistence type="inferred from homology"/>
<gene>
    <name evidence="6" type="ORF">A4X13_0g1841</name>
</gene>